<evidence type="ECO:0008006" key="4">
    <source>
        <dbReference type="Google" id="ProtNLM"/>
    </source>
</evidence>
<dbReference type="RefSeq" id="WP_143919172.1">
    <property type="nucleotide sequence ID" value="NZ_VLNR01000136.1"/>
</dbReference>
<feature type="region of interest" description="Disordered" evidence="1">
    <location>
        <begin position="189"/>
        <end position="227"/>
    </location>
</feature>
<feature type="compositionally biased region" description="Polar residues" evidence="1">
    <location>
        <begin position="210"/>
        <end position="221"/>
    </location>
</feature>
<evidence type="ECO:0000313" key="2">
    <source>
        <dbReference type="EMBL" id="TSE02882.1"/>
    </source>
</evidence>
<reference evidence="2 3" key="1">
    <citation type="submission" date="2019-07" db="EMBL/GenBank/DDBJ databases">
        <title>The draft genome sequence of Aquimarina algiphila M91.</title>
        <authorList>
            <person name="Meng X."/>
        </authorList>
    </citation>
    <scope>NUCLEOTIDE SEQUENCE [LARGE SCALE GENOMIC DNA]</scope>
    <source>
        <strain evidence="2 3">M91</strain>
    </source>
</reference>
<gene>
    <name evidence="2" type="ORF">FOF46_30370</name>
</gene>
<proteinExistence type="predicted"/>
<accession>A0A554VAA8</accession>
<dbReference type="OrthoDB" id="975119at2"/>
<keyword evidence="3" id="KW-1185">Reference proteome</keyword>
<feature type="non-terminal residue" evidence="2">
    <location>
        <position position="350"/>
    </location>
</feature>
<comment type="caution">
    <text evidence="2">The sequence shown here is derived from an EMBL/GenBank/DDBJ whole genome shotgun (WGS) entry which is preliminary data.</text>
</comment>
<evidence type="ECO:0000313" key="3">
    <source>
        <dbReference type="Proteomes" id="UP000318833"/>
    </source>
</evidence>
<dbReference type="AlphaFoldDB" id="A0A554VAA8"/>
<evidence type="ECO:0000256" key="1">
    <source>
        <dbReference type="SAM" id="MobiDB-lite"/>
    </source>
</evidence>
<organism evidence="2 3">
    <name type="scientific">Aquimarina algiphila</name>
    <dbReference type="NCBI Taxonomy" id="2047982"/>
    <lineage>
        <taxon>Bacteria</taxon>
        <taxon>Pseudomonadati</taxon>
        <taxon>Bacteroidota</taxon>
        <taxon>Flavobacteriia</taxon>
        <taxon>Flavobacteriales</taxon>
        <taxon>Flavobacteriaceae</taxon>
        <taxon>Aquimarina</taxon>
    </lineage>
</organism>
<name>A0A554VAA8_9FLAO</name>
<sequence length="350" mass="40518">MITETIPPIRPYYDFSAVFMATKAFIDRHNEKHDQLTERLNANHRATAELITRLYAKQLNHAVSLGEDISEQLPGFKTFNPSLASCKGCTVRTIINHKERLKAAGFISKEIHRGKTGIELWINPQVFTPKKISIIKGNMQGIIKDIKAAYGSEVKNLHPLVHVQQEQKKNNNSTVDKFITPEEGVHLSAHSPKETNVTGTVQEQDKNTRKSPVSGSKTQTRGAKKMRKNGSDPAFLLQLVRDFWKYAKLLLFSELILSEVEENEILNHIWVSVYRKFRVKGSKKDWEGYQQILYKRVDMVSRYLKRNPNRWVAPAHLYFSPDNKRNGFNKTYDWYLKQEILKKEIRNQIL</sequence>
<dbReference type="Proteomes" id="UP000318833">
    <property type="component" value="Unassembled WGS sequence"/>
</dbReference>
<dbReference type="EMBL" id="VLNR01000136">
    <property type="protein sequence ID" value="TSE02882.1"/>
    <property type="molecule type" value="Genomic_DNA"/>
</dbReference>
<protein>
    <recommendedName>
        <fullName evidence="4">Replication protein</fullName>
    </recommendedName>
</protein>